<dbReference type="Proteomes" id="UP001315686">
    <property type="component" value="Unassembled WGS sequence"/>
</dbReference>
<sequence length="118" mass="12501">MADSIHTFFSAWGMTDEAERSAAIASAMSDTGSYADPRTQDPLIGPAPIAEYVAFFATAAPGAVAEVVHDDIQHGFTRATVAFRMANGMEQFGQYFVQTDEKGQIASMIGFAGTGTPE</sequence>
<evidence type="ECO:0000313" key="1">
    <source>
        <dbReference type="EMBL" id="MBT0955884.1"/>
    </source>
</evidence>
<protein>
    <submittedName>
        <fullName evidence="1">Molecular chaperone GroEL</fullName>
    </submittedName>
</protein>
<dbReference type="EMBL" id="JADQAZ010000001">
    <property type="protein sequence ID" value="MBT0955884.1"/>
    <property type="molecule type" value="Genomic_DNA"/>
</dbReference>
<name>A0AAP2CK32_9RHOB</name>
<evidence type="ECO:0000313" key="2">
    <source>
        <dbReference type="Proteomes" id="UP001315686"/>
    </source>
</evidence>
<dbReference type="Gene3D" id="3.10.450.50">
    <property type="match status" value="1"/>
</dbReference>
<proteinExistence type="predicted"/>
<organism evidence="1 2">
    <name type="scientific">Harenicola maris</name>
    <dbReference type="NCBI Taxonomy" id="2841044"/>
    <lineage>
        <taxon>Bacteria</taxon>
        <taxon>Pseudomonadati</taxon>
        <taxon>Pseudomonadota</taxon>
        <taxon>Alphaproteobacteria</taxon>
        <taxon>Rhodobacterales</taxon>
        <taxon>Paracoccaceae</taxon>
        <taxon>Harenicola</taxon>
    </lineage>
</organism>
<keyword evidence="2" id="KW-1185">Reference proteome</keyword>
<dbReference type="InterPro" id="IPR032710">
    <property type="entry name" value="NTF2-like_dom_sf"/>
</dbReference>
<comment type="caution">
    <text evidence="1">The sequence shown here is derived from an EMBL/GenBank/DDBJ whole genome shotgun (WGS) entry which is preliminary data.</text>
</comment>
<reference evidence="1 2" key="1">
    <citation type="journal article" date="2021" name="Arch. Microbiol.">
        <title>Harenicola maris gen. nov., sp. nov. isolated from the Sea of Japan shallow sediments.</title>
        <authorList>
            <person name="Romanenko L.A."/>
            <person name="Kurilenko V.V."/>
            <person name="Chernysheva N.Y."/>
            <person name="Tekutyeva L.A."/>
            <person name="Velansky P.V."/>
            <person name="Svetashev V.I."/>
            <person name="Isaeva M.P."/>
        </authorList>
    </citation>
    <scope>NUCLEOTIDE SEQUENCE [LARGE SCALE GENOMIC DNA]</scope>
    <source>
        <strain evidence="1 2">KMM 3653</strain>
    </source>
</reference>
<dbReference type="RefSeq" id="WP_327792103.1">
    <property type="nucleotide sequence ID" value="NZ_JADQAZ010000001.1"/>
</dbReference>
<dbReference type="AlphaFoldDB" id="A0AAP2CK32"/>
<accession>A0AAP2CK32</accession>
<dbReference type="SUPFAM" id="SSF54427">
    <property type="entry name" value="NTF2-like"/>
    <property type="match status" value="1"/>
</dbReference>
<gene>
    <name evidence="1" type="ORF">IV417_00675</name>
</gene>